<dbReference type="InterPro" id="IPR011330">
    <property type="entry name" value="Glyco_hydro/deAcase_b/a-brl"/>
</dbReference>
<organism evidence="6 7">
    <name type="scientific">Wenzhouxiangella marina</name>
    <dbReference type="NCBI Taxonomy" id="1579979"/>
    <lineage>
        <taxon>Bacteria</taxon>
        <taxon>Pseudomonadati</taxon>
        <taxon>Pseudomonadota</taxon>
        <taxon>Gammaproteobacteria</taxon>
        <taxon>Chromatiales</taxon>
        <taxon>Wenzhouxiangellaceae</taxon>
        <taxon>Wenzhouxiangella</taxon>
    </lineage>
</organism>
<dbReference type="STRING" id="1579979.WM2015_2389"/>
<dbReference type="PANTHER" id="PTHR31609">
    <property type="entry name" value="YDJC DEACETYLASE FAMILY MEMBER"/>
    <property type="match status" value="1"/>
</dbReference>
<keyword evidence="2" id="KW-0479">Metal-binding</keyword>
<dbReference type="GO" id="GO:0005975">
    <property type="term" value="P:carbohydrate metabolic process"/>
    <property type="evidence" value="ECO:0007669"/>
    <property type="project" value="InterPro"/>
</dbReference>
<dbReference type="Gene3D" id="3.20.20.370">
    <property type="entry name" value="Glycoside hydrolase/deacetylase"/>
    <property type="match status" value="1"/>
</dbReference>
<dbReference type="PANTHER" id="PTHR31609:SF1">
    <property type="entry name" value="CARBOHYDRATE DEACETYLASE"/>
    <property type="match status" value="1"/>
</dbReference>
<dbReference type="KEGG" id="wma:WM2015_2389"/>
<name>A0A0K0XYQ0_9GAMM</name>
<keyword evidence="7" id="KW-1185">Reference proteome</keyword>
<dbReference type="Pfam" id="PF04794">
    <property type="entry name" value="YdjC"/>
    <property type="match status" value="1"/>
</dbReference>
<evidence type="ECO:0000256" key="2">
    <source>
        <dbReference type="ARBA" id="ARBA00022723"/>
    </source>
</evidence>
<dbReference type="GO" id="GO:0019213">
    <property type="term" value="F:deacetylase activity"/>
    <property type="evidence" value="ECO:0007669"/>
    <property type="project" value="TreeGrafter"/>
</dbReference>
<reference evidence="6 7" key="1">
    <citation type="submission" date="2015-07" db="EMBL/GenBank/DDBJ databases">
        <authorList>
            <person name="Noorani M."/>
        </authorList>
    </citation>
    <scope>NUCLEOTIDE SEQUENCE [LARGE SCALE GENOMIC DNA]</scope>
    <source>
        <strain evidence="6 7">KCTC 42284</strain>
    </source>
</reference>
<evidence type="ECO:0000256" key="1">
    <source>
        <dbReference type="ARBA" id="ARBA00001946"/>
    </source>
</evidence>
<proteinExistence type="predicted"/>
<dbReference type="EMBL" id="CP012154">
    <property type="protein sequence ID" value="AKS42751.1"/>
    <property type="molecule type" value="Genomic_DNA"/>
</dbReference>
<dbReference type="GO" id="GO:0046872">
    <property type="term" value="F:metal ion binding"/>
    <property type="evidence" value="ECO:0007669"/>
    <property type="project" value="UniProtKB-KW"/>
</dbReference>
<evidence type="ECO:0000313" key="6">
    <source>
        <dbReference type="EMBL" id="AKS42751.1"/>
    </source>
</evidence>
<evidence type="ECO:0000256" key="4">
    <source>
        <dbReference type="ARBA" id="ARBA00022842"/>
    </source>
</evidence>
<evidence type="ECO:0000256" key="3">
    <source>
        <dbReference type="ARBA" id="ARBA00022801"/>
    </source>
</evidence>
<dbReference type="SUPFAM" id="SSF88713">
    <property type="entry name" value="Glycoside hydrolase/deacetylase"/>
    <property type="match status" value="1"/>
</dbReference>
<protein>
    <submittedName>
        <fullName evidence="6">Uncharacterized protein</fullName>
    </submittedName>
</protein>
<comment type="cofactor">
    <cofactor evidence="1">
        <name>Mg(2+)</name>
        <dbReference type="ChEBI" id="CHEBI:18420"/>
    </cofactor>
</comment>
<dbReference type="GO" id="GO:0016787">
    <property type="term" value="F:hydrolase activity"/>
    <property type="evidence" value="ECO:0007669"/>
    <property type="project" value="UniProtKB-KW"/>
</dbReference>
<evidence type="ECO:0000313" key="7">
    <source>
        <dbReference type="Proteomes" id="UP000066624"/>
    </source>
</evidence>
<accession>A0A0K0XYQ0</accession>
<gene>
    <name evidence="6" type="ORF">WM2015_2389</name>
</gene>
<dbReference type="AlphaFoldDB" id="A0A0K0XYQ0"/>
<dbReference type="Proteomes" id="UP000066624">
    <property type="component" value="Chromosome"/>
</dbReference>
<dbReference type="OrthoDB" id="9774177at2"/>
<keyword evidence="3" id="KW-0378">Hydrolase</keyword>
<dbReference type="RefSeq" id="WP_049726283.1">
    <property type="nucleotide sequence ID" value="NZ_CP012154.1"/>
</dbReference>
<keyword evidence="4" id="KW-0460">Magnesium</keyword>
<dbReference type="InterPro" id="IPR006879">
    <property type="entry name" value="YdjC-like"/>
</dbReference>
<keyword evidence="5" id="KW-0119">Carbohydrate metabolism</keyword>
<sequence length="279" mass="30959">MSLLIVNADDFGLNESSNLGIIDCYERNALTSATLIANGSAFDQAVSLSAENPGLGVGLHFNLTWGRPISQAASVHSLVNRDGEFRDRKSLLARAALGMVNALHIEKELHAQYQRLLDAGIQPTHIDSHQHVHGSPAIFGVVARFCEGKQLGLRVPWVSKGPTRSPARSLRRAVLKRMIDSATRPWRGKLKWNDQIISVFDLPRIPEVLTDEHYRGLLGGLDGRVYELMVHPVRSAARMRGFTSIGEIAEAEYRYLVQGTLRAIAKEYGFKLGTYRDIH</sequence>
<evidence type="ECO:0000256" key="5">
    <source>
        <dbReference type="ARBA" id="ARBA00023277"/>
    </source>
</evidence>